<evidence type="ECO:0000256" key="1">
    <source>
        <dbReference type="ARBA" id="ARBA00001946"/>
    </source>
</evidence>
<dbReference type="GO" id="GO:1901909">
    <property type="term" value="P:diadenosine hexaphosphate catabolic process"/>
    <property type="evidence" value="ECO:0007669"/>
    <property type="project" value="TreeGrafter"/>
</dbReference>
<evidence type="ECO:0000259" key="5">
    <source>
        <dbReference type="PROSITE" id="PS51462"/>
    </source>
</evidence>
<gene>
    <name evidence="6" type="ORF">WICPIJ_001070</name>
</gene>
<dbReference type="GO" id="GO:0034431">
    <property type="term" value="F:bis(5'-adenosyl)-hexaphosphatase activity"/>
    <property type="evidence" value="ECO:0007669"/>
    <property type="project" value="TreeGrafter"/>
</dbReference>
<proteinExistence type="predicted"/>
<dbReference type="Proteomes" id="UP000774326">
    <property type="component" value="Unassembled WGS sequence"/>
</dbReference>
<evidence type="ECO:0000256" key="3">
    <source>
        <dbReference type="ARBA" id="ARBA00022801"/>
    </source>
</evidence>
<dbReference type="Gene3D" id="3.90.79.10">
    <property type="entry name" value="Nucleoside Triphosphate Pyrophosphohydrolase"/>
    <property type="match status" value="1"/>
</dbReference>
<dbReference type="GO" id="GO:0071543">
    <property type="term" value="P:diphosphoinositol polyphosphate metabolic process"/>
    <property type="evidence" value="ECO:0007669"/>
    <property type="project" value="TreeGrafter"/>
</dbReference>
<dbReference type="GO" id="GO:0000298">
    <property type="term" value="F:endopolyphosphatase activity"/>
    <property type="evidence" value="ECO:0007669"/>
    <property type="project" value="TreeGrafter"/>
</dbReference>
<dbReference type="GO" id="GO:1901911">
    <property type="term" value="P:adenosine 5'-(hexahydrogen pentaphosphate) catabolic process"/>
    <property type="evidence" value="ECO:0007669"/>
    <property type="project" value="TreeGrafter"/>
</dbReference>
<dbReference type="AlphaFoldDB" id="A0A9P8QEJ4"/>
<evidence type="ECO:0000256" key="2">
    <source>
        <dbReference type="ARBA" id="ARBA00022723"/>
    </source>
</evidence>
<dbReference type="OrthoDB" id="2011998at2759"/>
<reference evidence="6" key="1">
    <citation type="journal article" date="2021" name="Open Biol.">
        <title>Shared evolutionary footprints suggest mitochondrial oxidative damage underlies multiple complex I losses in fungi.</title>
        <authorList>
            <person name="Schikora-Tamarit M.A."/>
            <person name="Marcet-Houben M."/>
            <person name="Nosek J."/>
            <person name="Gabaldon T."/>
        </authorList>
    </citation>
    <scope>NUCLEOTIDE SEQUENCE</scope>
    <source>
        <strain evidence="6">CBS2887</strain>
    </source>
</reference>
<dbReference type="GO" id="GO:0046872">
    <property type="term" value="F:metal ion binding"/>
    <property type="evidence" value="ECO:0007669"/>
    <property type="project" value="UniProtKB-KW"/>
</dbReference>
<evidence type="ECO:0000313" key="7">
    <source>
        <dbReference type="Proteomes" id="UP000774326"/>
    </source>
</evidence>
<dbReference type="InterPro" id="IPR000086">
    <property type="entry name" value="NUDIX_hydrolase_dom"/>
</dbReference>
<evidence type="ECO:0000256" key="4">
    <source>
        <dbReference type="ARBA" id="ARBA00022842"/>
    </source>
</evidence>
<reference evidence="6" key="2">
    <citation type="submission" date="2021-01" db="EMBL/GenBank/DDBJ databases">
        <authorList>
            <person name="Schikora-Tamarit M.A."/>
        </authorList>
    </citation>
    <scope>NUCLEOTIDE SEQUENCE</scope>
    <source>
        <strain evidence="6">CBS2887</strain>
    </source>
</reference>
<dbReference type="PANTHER" id="PTHR12629">
    <property type="entry name" value="DIPHOSPHOINOSITOL POLYPHOSPHATE PHOSPHOHYDROLASE"/>
    <property type="match status" value="1"/>
</dbReference>
<keyword evidence="2" id="KW-0479">Metal-binding</keyword>
<dbReference type="CDD" id="cd04666">
    <property type="entry name" value="NUDIX_DIPP2_like_Nudt4"/>
    <property type="match status" value="1"/>
</dbReference>
<keyword evidence="3" id="KW-0378">Hydrolase</keyword>
<organism evidence="6 7">
    <name type="scientific">Wickerhamomyces pijperi</name>
    <name type="common">Yeast</name>
    <name type="synonym">Pichia pijperi</name>
    <dbReference type="NCBI Taxonomy" id="599730"/>
    <lineage>
        <taxon>Eukaryota</taxon>
        <taxon>Fungi</taxon>
        <taxon>Dikarya</taxon>
        <taxon>Ascomycota</taxon>
        <taxon>Saccharomycotina</taxon>
        <taxon>Saccharomycetes</taxon>
        <taxon>Phaffomycetales</taxon>
        <taxon>Wickerhamomycetaceae</taxon>
        <taxon>Wickerhamomyces</taxon>
    </lineage>
</organism>
<comment type="caution">
    <text evidence="6">The sequence shown here is derived from an EMBL/GenBank/DDBJ whole genome shotgun (WGS) entry which is preliminary data.</text>
</comment>
<dbReference type="EMBL" id="JAEUBG010000592">
    <property type="protein sequence ID" value="KAH3687955.1"/>
    <property type="molecule type" value="Genomic_DNA"/>
</dbReference>
<accession>A0A9P8QEJ4</accession>
<dbReference type="GO" id="GO:0008486">
    <property type="term" value="F:diphosphoinositol-polyphosphate diphosphatase activity"/>
    <property type="evidence" value="ECO:0007669"/>
    <property type="project" value="TreeGrafter"/>
</dbReference>
<comment type="cofactor">
    <cofactor evidence="1">
        <name>Mg(2+)</name>
        <dbReference type="ChEBI" id="CHEBI:18420"/>
    </cofactor>
</comment>
<dbReference type="GO" id="GO:0034432">
    <property type="term" value="F:bis(5'-adenosyl)-pentaphosphatase activity"/>
    <property type="evidence" value="ECO:0007669"/>
    <property type="project" value="TreeGrafter"/>
</dbReference>
<dbReference type="SUPFAM" id="SSF55811">
    <property type="entry name" value="Nudix"/>
    <property type="match status" value="1"/>
</dbReference>
<sequence>MSIAFKDTARVGRQNQLFNSQGARLVAGCVVLNNENDKVLLISSSAKKNKWVLPKGGIEIDEKDDYKLTAIRETWEEAGVTGSIISVLPIVQDLRPPKEWGKMTDEKVMLHPPRSEFHFFEMKCNELHDVYPESKERKRKWFDFNTAIEELNGNKRPELVKILESSSIKR</sequence>
<keyword evidence="7" id="KW-1185">Reference proteome</keyword>
<evidence type="ECO:0000313" key="6">
    <source>
        <dbReference type="EMBL" id="KAH3687955.1"/>
    </source>
</evidence>
<dbReference type="GO" id="GO:0005634">
    <property type="term" value="C:nucleus"/>
    <property type="evidence" value="ECO:0007669"/>
    <property type="project" value="TreeGrafter"/>
</dbReference>
<keyword evidence="4" id="KW-0460">Magnesium</keyword>
<dbReference type="GO" id="GO:0005737">
    <property type="term" value="C:cytoplasm"/>
    <property type="evidence" value="ECO:0007669"/>
    <property type="project" value="TreeGrafter"/>
</dbReference>
<feature type="domain" description="Nudix hydrolase" evidence="5">
    <location>
        <begin position="22"/>
        <end position="164"/>
    </location>
</feature>
<protein>
    <recommendedName>
        <fullName evidence="5">Nudix hydrolase domain-containing protein</fullName>
    </recommendedName>
</protein>
<dbReference type="PANTHER" id="PTHR12629:SF0">
    <property type="entry name" value="DIPHOSPHOINOSITOL-POLYPHOSPHATE DIPHOSPHATASE"/>
    <property type="match status" value="1"/>
</dbReference>
<dbReference type="GO" id="GO:1901907">
    <property type="term" value="P:diadenosine pentaphosphate catabolic process"/>
    <property type="evidence" value="ECO:0007669"/>
    <property type="project" value="TreeGrafter"/>
</dbReference>
<dbReference type="Pfam" id="PF00293">
    <property type="entry name" value="NUDIX"/>
    <property type="match status" value="1"/>
</dbReference>
<dbReference type="InterPro" id="IPR047198">
    <property type="entry name" value="DDP-like_NUDIX"/>
</dbReference>
<dbReference type="InterPro" id="IPR015797">
    <property type="entry name" value="NUDIX_hydrolase-like_dom_sf"/>
</dbReference>
<dbReference type="PROSITE" id="PS51462">
    <property type="entry name" value="NUDIX"/>
    <property type="match status" value="1"/>
</dbReference>
<name>A0A9P8QEJ4_WICPI</name>